<dbReference type="Proteomes" id="UP001139477">
    <property type="component" value="Unassembled WGS sequence"/>
</dbReference>
<keyword evidence="2" id="KW-1185">Reference proteome</keyword>
<sequence>MPYDIALGPAAGTNYALERLRAQDRPMSDWSPDAEIASGLHLALDPNAVFEGRIGSPRGRLLQIEGEIRQSARWFGLHVPLDAHDLSERAILGFAARLGARQARPIRACLRSGRSEAFSDCFFDKPLLPDADRGLHLDVLDLARHDIPEEAPWRELVLFLPTRTLHLSLHDLRVFIV</sequence>
<gene>
    <name evidence="1" type="ORF">NHG85_17930</name>
</gene>
<comment type="caution">
    <text evidence="1">The sequence shown here is derived from an EMBL/GenBank/DDBJ whole genome shotgun (WGS) entry which is preliminary data.</text>
</comment>
<organism evidence="1 2">
    <name type="scientific">Limimaricola litoreus</name>
    <dbReference type="NCBI Taxonomy" id="2955316"/>
    <lineage>
        <taxon>Bacteria</taxon>
        <taxon>Pseudomonadati</taxon>
        <taxon>Pseudomonadota</taxon>
        <taxon>Alphaproteobacteria</taxon>
        <taxon>Rhodobacterales</taxon>
        <taxon>Paracoccaceae</taxon>
        <taxon>Limimaricola</taxon>
    </lineage>
</organism>
<dbReference type="AlphaFoldDB" id="A0A9X2FRC6"/>
<evidence type="ECO:0000313" key="2">
    <source>
        <dbReference type="Proteomes" id="UP001139477"/>
    </source>
</evidence>
<dbReference type="EMBL" id="JAMYXC010000295">
    <property type="protein sequence ID" value="MCP1170389.1"/>
    <property type="molecule type" value="Genomic_DNA"/>
</dbReference>
<protein>
    <submittedName>
        <fullName evidence="1">Uncharacterized protein</fullName>
    </submittedName>
</protein>
<accession>A0A9X2FRC6</accession>
<reference evidence="1" key="1">
    <citation type="submission" date="2022-06" db="EMBL/GenBank/DDBJ databases">
        <title>Limimaricola sediminis sp. nov., isolated from an intertidal sediment.</title>
        <authorList>
            <person name="Shao X."/>
        </authorList>
    </citation>
    <scope>NUCLEOTIDE SEQUENCE</scope>
    <source>
        <strain evidence="1">ASW11-118</strain>
    </source>
</reference>
<evidence type="ECO:0000313" key="1">
    <source>
        <dbReference type="EMBL" id="MCP1170389.1"/>
    </source>
</evidence>
<dbReference type="RefSeq" id="WP_253334989.1">
    <property type="nucleotide sequence ID" value="NZ_JAMYXC010000295.1"/>
</dbReference>
<proteinExistence type="predicted"/>
<name>A0A9X2FRC6_9RHOB</name>